<dbReference type="PANTHER" id="PTHR19959:SF119">
    <property type="entry name" value="FUNGAL LIPASE-LIKE DOMAIN-CONTAINING PROTEIN"/>
    <property type="match status" value="1"/>
</dbReference>
<dbReference type="AlphaFoldDB" id="A0A0K6FPV1"/>
<dbReference type="SMART" id="SM00028">
    <property type="entry name" value="TPR"/>
    <property type="match status" value="8"/>
</dbReference>
<protein>
    <submittedName>
        <fullName evidence="2">DNA mismatch repair protein MSH3</fullName>
    </submittedName>
</protein>
<dbReference type="PANTHER" id="PTHR19959">
    <property type="entry name" value="KINESIN LIGHT CHAIN"/>
    <property type="match status" value="1"/>
</dbReference>
<dbReference type="SUPFAM" id="SSF81901">
    <property type="entry name" value="HCP-like"/>
    <property type="match status" value="1"/>
</dbReference>
<organism evidence="2 3">
    <name type="scientific">Rhizoctonia solani</name>
    <dbReference type="NCBI Taxonomy" id="456999"/>
    <lineage>
        <taxon>Eukaryota</taxon>
        <taxon>Fungi</taxon>
        <taxon>Dikarya</taxon>
        <taxon>Basidiomycota</taxon>
        <taxon>Agaricomycotina</taxon>
        <taxon>Agaricomycetes</taxon>
        <taxon>Cantharellales</taxon>
        <taxon>Ceratobasidiaceae</taxon>
        <taxon>Rhizoctonia</taxon>
    </lineage>
</organism>
<evidence type="ECO:0000313" key="3">
    <source>
        <dbReference type="Proteomes" id="UP000044841"/>
    </source>
</evidence>
<name>A0A0K6FPV1_9AGAM</name>
<accession>A0A0K6FPV1</accession>
<dbReference type="Proteomes" id="UP000044841">
    <property type="component" value="Unassembled WGS sequence"/>
</dbReference>
<reference evidence="2 3" key="1">
    <citation type="submission" date="2015-07" db="EMBL/GenBank/DDBJ databases">
        <authorList>
            <person name="Noorani M."/>
        </authorList>
    </citation>
    <scope>NUCLEOTIDE SEQUENCE [LARGE SCALE GENOMIC DNA]</scope>
    <source>
        <strain evidence="2">BBA 69670</strain>
    </source>
</reference>
<dbReference type="Gene3D" id="1.25.40.10">
    <property type="entry name" value="Tetratricopeptide repeat domain"/>
    <property type="match status" value="3"/>
</dbReference>
<feature type="domain" description="CHAT" evidence="1">
    <location>
        <begin position="816"/>
        <end position="1095"/>
    </location>
</feature>
<dbReference type="EMBL" id="CYGV01000369">
    <property type="protein sequence ID" value="CUA68295.1"/>
    <property type="molecule type" value="Genomic_DNA"/>
</dbReference>
<dbReference type="Pfam" id="PF12770">
    <property type="entry name" value="CHAT"/>
    <property type="match status" value="1"/>
</dbReference>
<evidence type="ECO:0000259" key="1">
    <source>
        <dbReference type="Pfam" id="PF12770"/>
    </source>
</evidence>
<dbReference type="InterPro" id="IPR024983">
    <property type="entry name" value="CHAT_dom"/>
</dbReference>
<dbReference type="InterPro" id="IPR019734">
    <property type="entry name" value="TPR_rpt"/>
</dbReference>
<proteinExistence type="predicted"/>
<sequence>MDDLNKGIELQTRAIGLSPQNGEEAHNQLNKLGMLYFRRFQRLGMLDDISQAIMIQQQAVLNTPTGHNQLPSRLNNLGISHKQRFQVLEQLEDINQAIDCQAQAVSLTSESHEDIISRLNNLGISYLSRYQRIGDLADINTAIGHLYKAFSLTPKVHSSLPGQLVNLGNLHLARYQHLGELDDLERSIERYSEAISYTPIHHSGHPNQLNSLGAAYQSRFHYLGEVDDLNKSIESYSQAVSLTEEGNTEFPSRLSNLGAALLARFERLGQTIDIDHAIECHMRALYLSPTNHAGVPNMLNNLAISHHTRFNHFGALEDIEKAIEHQSRTILLSPEDHADLPGRLNNLGALHASRFERLGELMDLENAIEYQMRALSLTPSNHADFPGRLANLGNSHKSRFHESGLVEDLEQAIKYLSRAVLLTPVNHANLPDYVNNLGCAHKHRYELYERREDIEYAIKYHTQAISLIPQDHGSLPRILADTGSSYLTQFYRCTEREPIECAVKCLSQAVALTPDGHPCLSSRLGQLGVSHWAKYEGLRDHQSLVKSLESLGLAARSLTGNPRDRFDAASTLAKISLSLGLPDTLNAYQTGMSIIPHLIWLGTNLSQRYEQVRRLGGFMAEATAAAISAQNLALALEWLEQGRSIVWNQMLQLRSPLDDLRAHYPELASKFEQVARQLHSASSQTLASSIAQQDPLSIEMAAQHRRRLATTYEGLVSEARTIPGFEEFLRPKRGEQLMAAAQSGPVVIINVHSSRCDALILKPSECKIYHVPLQTLSPIKVNRMHDQLENLLHFSNGSFRGWKSLHSTGIGDFKELLHSLWVDIVKPVLDFLGYREPISVDTPRMTWCTTGRMSFLPLHAAGCYDHPNTRVFDYVISSYTPTLSALVASSWVPSRSEASIAAIGLEKTPGHSPLPGVRSELACIKEHANKSVMVTQLVGPDATRSAVLDAMEHHNWVHIACHAAQKIDRPAESGLFLFDGVLDITSIARRPLINKGLAFLSACQTATGDTSLPDEAMTLASAMLTAGYRSVVATMWSIQDEDATIIADKVYSELLRDKELDPSGAAQALHHAVGKLRELVGIEDFARWVPYVHIGI</sequence>
<keyword evidence="3" id="KW-1185">Reference proteome</keyword>
<dbReference type="InterPro" id="IPR011990">
    <property type="entry name" value="TPR-like_helical_dom_sf"/>
</dbReference>
<evidence type="ECO:0000313" key="2">
    <source>
        <dbReference type="EMBL" id="CUA68295.1"/>
    </source>
</evidence>
<gene>
    <name evidence="2" type="ORF">RSOLAG22IIIB_07823</name>
</gene>